<organism evidence="1 2">
    <name type="scientific">Senna tora</name>
    <dbReference type="NCBI Taxonomy" id="362788"/>
    <lineage>
        <taxon>Eukaryota</taxon>
        <taxon>Viridiplantae</taxon>
        <taxon>Streptophyta</taxon>
        <taxon>Embryophyta</taxon>
        <taxon>Tracheophyta</taxon>
        <taxon>Spermatophyta</taxon>
        <taxon>Magnoliopsida</taxon>
        <taxon>eudicotyledons</taxon>
        <taxon>Gunneridae</taxon>
        <taxon>Pentapetalae</taxon>
        <taxon>rosids</taxon>
        <taxon>fabids</taxon>
        <taxon>Fabales</taxon>
        <taxon>Fabaceae</taxon>
        <taxon>Caesalpinioideae</taxon>
        <taxon>Cassia clade</taxon>
        <taxon>Senna</taxon>
    </lineage>
</organism>
<comment type="caution">
    <text evidence="1">The sequence shown here is derived from an EMBL/GenBank/DDBJ whole genome shotgun (WGS) entry which is preliminary data.</text>
</comment>
<evidence type="ECO:0000313" key="2">
    <source>
        <dbReference type="Proteomes" id="UP000634136"/>
    </source>
</evidence>
<sequence length="26" mass="2907">MDHHLASAARYLILGPQSTDFHKNLA</sequence>
<reference evidence="1" key="1">
    <citation type="submission" date="2020-09" db="EMBL/GenBank/DDBJ databases">
        <title>Genome-Enabled Discovery of Anthraquinone Biosynthesis in Senna tora.</title>
        <authorList>
            <person name="Kang S.-H."/>
            <person name="Pandey R.P."/>
            <person name="Lee C.-M."/>
            <person name="Sim J.-S."/>
            <person name="Jeong J.-T."/>
            <person name="Choi B.-S."/>
            <person name="Jung M."/>
            <person name="Ginzburg D."/>
            <person name="Zhao K."/>
            <person name="Won S.Y."/>
            <person name="Oh T.-J."/>
            <person name="Yu Y."/>
            <person name="Kim N.-H."/>
            <person name="Lee O.R."/>
            <person name="Lee T.-H."/>
            <person name="Bashyal P."/>
            <person name="Kim T.-S."/>
            <person name="Lee W.-H."/>
            <person name="Kawkins C."/>
            <person name="Kim C.-K."/>
            <person name="Kim J.S."/>
            <person name="Ahn B.O."/>
            <person name="Rhee S.Y."/>
            <person name="Sohng J.K."/>
        </authorList>
    </citation>
    <scope>NUCLEOTIDE SEQUENCE</scope>
    <source>
        <tissue evidence="1">Leaf</tissue>
    </source>
</reference>
<proteinExistence type="predicted"/>
<gene>
    <name evidence="1" type="ORF">G2W53_036745</name>
</gene>
<accession>A0A834SXZ2</accession>
<name>A0A834SXZ2_9FABA</name>
<evidence type="ECO:0000313" key="1">
    <source>
        <dbReference type="EMBL" id="KAF7810002.1"/>
    </source>
</evidence>
<dbReference type="Proteomes" id="UP000634136">
    <property type="component" value="Unassembled WGS sequence"/>
</dbReference>
<protein>
    <submittedName>
        <fullName evidence="1">Uncharacterized protein</fullName>
    </submittedName>
</protein>
<dbReference type="AlphaFoldDB" id="A0A834SXZ2"/>
<dbReference type="EMBL" id="JAAIUW010000011">
    <property type="protein sequence ID" value="KAF7810002.1"/>
    <property type="molecule type" value="Genomic_DNA"/>
</dbReference>
<keyword evidence="2" id="KW-1185">Reference proteome</keyword>